<feature type="domain" description="Peptidase M12A" evidence="17">
    <location>
        <begin position="164"/>
        <end position="368"/>
    </location>
</feature>
<dbReference type="InterPro" id="IPR035914">
    <property type="entry name" value="Sperma_CUB_dom_sf"/>
</dbReference>
<organism evidence="18 19">
    <name type="scientific">Steinernema hermaphroditum</name>
    <dbReference type="NCBI Taxonomy" id="289476"/>
    <lineage>
        <taxon>Eukaryota</taxon>
        <taxon>Metazoa</taxon>
        <taxon>Ecdysozoa</taxon>
        <taxon>Nematoda</taxon>
        <taxon>Chromadorea</taxon>
        <taxon>Rhabditida</taxon>
        <taxon>Tylenchina</taxon>
        <taxon>Panagrolaimomorpha</taxon>
        <taxon>Strongyloidoidea</taxon>
        <taxon>Steinernematidae</taxon>
        <taxon>Steinernema</taxon>
    </lineage>
</organism>
<evidence type="ECO:0000256" key="2">
    <source>
        <dbReference type="ARBA" id="ARBA00022525"/>
    </source>
</evidence>
<dbReference type="InterPro" id="IPR017050">
    <property type="entry name" value="Metallopeptidase_nem"/>
</dbReference>
<keyword evidence="5 14" id="KW-0479">Metal-binding</keyword>
<keyword evidence="8 14" id="KW-0862">Zinc</keyword>
<keyword evidence="3" id="KW-0245">EGF-like domain</keyword>
<comment type="subcellular location">
    <subcellularLocation>
        <location evidence="1 12">Secreted</location>
    </subcellularLocation>
</comment>
<comment type="caution">
    <text evidence="13">Lacks conserved residue(s) required for the propagation of feature annotation.</text>
</comment>
<evidence type="ECO:0000256" key="15">
    <source>
        <dbReference type="RuleBase" id="RU361183"/>
    </source>
</evidence>
<dbReference type="InterPro" id="IPR001506">
    <property type="entry name" value="Peptidase_M12A"/>
</dbReference>
<feature type="active site" evidence="14">
    <location>
        <position position="260"/>
    </location>
</feature>
<keyword evidence="4 14" id="KW-0645">Protease</keyword>
<keyword evidence="6 12" id="KW-0732">Signal</keyword>
<dbReference type="GO" id="GO:0006508">
    <property type="term" value="P:proteolysis"/>
    <property type="evidence" value="ECO:0007669"/>
    <property type="project" value="UniProtKB-KW"/>
</dbReference>
<dbReference type="PROSITE" id="PS01180">
    <property type="entry name" value="CUB"/>
    <property type="match status" value="1"/>
</dbReference>
<evidence type="ECO:0000256" key="9">
    <source>
        <dbReference type="ARBA" id="ARBA00023049"/>
    </source>
</evidence>
<dbReference type="InterPro" id="IPR024079">
    <property type="entry name" value="MetalloPept_cat_dom_sf"/>
</dbReference>
<feature type="binding site" evidence="14">
    <location>
        <position position="263"/>
    </location>
    <ligand>
        <name>Zn(2+)</name>
        <dbReference type="ChEBI" id="CHEBI:29105"/>
        <note>catalytic</note>
    </ligand>
</feature>
<dbReference type="GO" id="GO:0005576">
    <property type="term" value="C:extracellular region"/>
    <property type="evidence" value="ECO:0007669"/>
    <property type="project" value="UniProtKB-SubCell"/>
</dbReference>
<dbReference type="GO" id="GO:0004222">
    <property type="term" value="F:metalloendopeptidase activity"/>
    <property type="evidence" value="ECO:0007669"/>
    <property type="project" value="UniProtKB-UniRule"/>
</dbReference>
<dbReference type="Gene3D" id="2.60.120.290">
    <property type="entry name" value="Spermadhesin, CUB domain"/>
    <property type="match status" value="1"/>
</dbReference>
<dbReference type="Gene3D" id="3.40.390.10">
    <property type="entry name" value="Collagenase (Catalytic Domain)"/>
    <property type="match status" value="1"/>
</dbReference>
<dbReference type="SMART" id="SM00042">
    <property type="entry name" value="CUB"/>
    <property type="match status" value="1"/>
</dbReference>
<evidence type="ECO:0000256" key="11">
    <source>
        <dbReference type="ARBA" id="ARBA00023180"/>
    </source>
</evidence>
<comment type="caution">
    <text evidence="18">The sequence shown here is derived from an EMBL/GenBank/DDBJ whole genome shotgun (WGS) entry which is preliminary data.</text>
</comment>
<evidence type="ECO:0000256" key="10">
    <source>
        <dbReference type="ARBA" id="ARBA00023157"/>
    </source>
</evidence>
<evidence type="ECO:0000256" key="13">
    <source>
        <dbReference type="PROSITE-ProRule" id="PRU00059"/>
    </source>
</evidence>
<name>A0AA39HVV9_9BILA</name>
<dbReference type="GO" id="GO:0008270">
    <property type="term" value="F:zinc ion binding"/>
    <property type="evidence" value="ECO:0007669"/>
    <property type="project" value="UniProtKB-UniRule"/>
</dbReference>
<feature type="domain" description="CUB" evidence="16">
    <location>
        <begin position="411"/>
        <end position="525"/>
    </location>
</feature>
<feature type="signal peptide" evidence="12 15">
    <location>
        <begin position="1"/>
        <end position="18"/>
    </location>
</feature>
<dbReference type="InterPro" id="IPR034035">
    <property type="entry name" value="Astacin-like_dom"/>
</dbReference>
<dbReference type="PANTHER" id="PTHR10127:SF862">
    <property type="entry name" value="ZINC METALLOPROTEINASE NAS-27"/>
    <property type="match status" value="1"/>
</dbReference>
<dbReference type="InterPro" id="IPR000859">
    <property type="entry name" value="CUB_dom"/>
</dbReference>
<keyword evidence="9 14" id="KW-0482">Metalloprotease</keyword>
<protein>
    <recommendedName>
        <fullName evidence="12">Zinc metalloproteinase</fullName>
    </recommendedName>
</protein>
<proteinExistence type="predicted"/>
<sequence>MNSISLLFTLTFLALSLAKPFGPYPDESHHASQENVETPVAVNDPKHSDIEKNELKKITDNFPDKSPSEMVSIRNHLKKLTNMARRQLEEPVKSDVNLLSLQDPAKADATKLTPHKNVPAIPHKPISEINKNLSEYLHQGDIVTNEDHLEHKFESQRSKRNTINALNDSRLIWETDKPIPYTIDADISSDGIDAIHQALQFWSDNTCLSFKENGSSAGTTLMRFINGGGCYSSVGKQYKSSSQTVSIGPGCVYFGVAAHEIGHALGMWHTQSRHDRDDFVTIESSNVRSDLMFNYVKESLDENFNHHVRYDYGSIMHYEPSSFAIDNTKPTLLSKDPGYQHTMGQRVSPAFSDVWLINLQHGCLDRCNSSNTKCQNGGYPDPHSCSRCKCPPSFTGALCDQRDPGDDPQNCGKTVNATSEYQNLNGSIGKDVWDSIPEMKCYFHINAPKDKKIKLKLNSIGNSCTTNCFFGATEIKVDDPRYYGYRFCCPEDANGKEYTSKTNRVVIAMRSTFNKQQFALDFKFV</sequence>
<keyword evidence="10" id="KW-1015">Disulfide bond</keyword>
<evidence type="ECO:0000256" key="14">
    <source>
        <dbReference type="PROSITE-ProRule" id="PRU01211"/>
    </source>
</evidence>
<evidence type="ECO:0000313" key="18">
    <source>
        <dbReference type="EMBL" id="KAK0413001.1"/>
    </source>
</evidence>
<evidence type="ECO:0000256" key="4">
    <source>
        <dbReference type="ARBA" id="ARBA00022670"/>
    </source>
</evidence>
<dbReference type="SMART" id="SM00235">
    <property type="entry name" value="ZnMc"/>
    <property type="match status" value="1"/>
</dbReference>
<feature type="binding site" evidence="14">
    <location>
        <position position="259"/>
    </location>
    <ligand>
        <name>Zn(2+)</name>
        <dbReference type="ChEBI" id="CHEBI:29105"/>
        <note>catalytic</note>
    </ligand>
</feature>
<evidence type="ECO:0000256" key="5">
    <source>
        <dbReference type="ARBA" id="ARBA00022723"/>
    </source>
</evidence>
<dbReference type="SUPFAM" id="SSF55486">
    <property type="entry name" value="Metalloproteases ('zincins'), catalytic domain"/>
    <property type="match status" value="1"/>
</dbReference>
<dbReference type="Pfam" id="PF01400">
    <property type="entry name" value="Astacin"/>
    <property type="match status" value="1"/>
</dbReference>
<dbReference type="PANTHER" id="PTHR10127">
    <property type="entry name" value="DISCOIDIN, CUB, EGF, LAMININ , AND ZINC METALLOPROTEASE DOMAIN CONTAINING"/>
    <property type="match status" value="1"/>
</dbReference>
<dbReference type="PROSITE" id="PS00022">
    <property type="entry name" value="EGF_1"/>
    <property type="match status" value="1"/>
</dbReference>
<evidence type="ECO:0000259" key="17">
    <source>
        <dbReference type="PROSITE" id="PS51864"/>
    </source>
</evidence>
<gene>
    <name evidence="18" type="ORF">QR680_006531</name>
</gene>
<accession>A0AA39HVV9</accession>
<feature type="binding site" evidence="14">
    <location>
        <position position="269"/>
    </location>
    <ligand>
        <name>Zn(2+)</name>
        <dbReference type="ChEBI" id="CHEBI:29105"/>
        <note>catalytic</note>
    </ligand>
</feature>
<evidence type="ECO:0000256" key="12">
    <source>
        <dbReference type="PIRNR" id="PIRNR036365"/>
    </source>
</evidence>
<keyword evidence="11" id="KW-0325">Glycoprotein</keyword>
<dbReference type="FunFam" id="3.40.390.10:FF:000028">
    <property type="entry name" value="Zinc metalloproteinase"/>
    <property type="match status" value="1"/>
</dbReference>
<evidence type="ECO:0000256" key="3">
    <source>
        <dbReference type="ARBA" id="ARBA00022536"/>
    </source>
</evidence>
<dbReference type="GO" id="GO:0018996">
    <property type="term" value="P:molting cycle, collagen and cuticulin-based cuticle"/>
    <property type="evidence" value="ECO:0007669"/>
    <property type="project" value="InterPro"/>
</dbReference>
<keyword evidence="2 12" id="KW-0964">Secreted</keyword>
<dbReference type="CDD" id="cd04280">
    <property type="entry name" value="ZnMc_astacin_like"/>
    <property type="match status" value="1"/>
</dbReference>
<feature type="chain" id="PRO_5041480953" description="Zinc metalloproteinase" evidence="12 15">
    <location>
        <begin position="19"/>
        <end position="525"/>
    </location>
</feature>
<dbReference type="SUPFAM" id="SSF49854">
    <property type="entry name" value="Spermadhesin, CUB domain"/>
    <property type="match status" value="1"/>
</dbReference>
<evidence type="ECO:0000313" key="19">
    <source>
        <dbReference type="Proteomes" id="UP001175271"/>
    </source>
</evidence>
<evidence type="ECO:0000256" key="8">
    <source>
        <dbReference type="ARBA" id="ARBA00022833"/>
    </source>
</evidence>
<evidence type="ECO:0000259" key="16">
    <source>
        <dbReference type="PROSITE" id="PS01180"/>
    </source>
</evidence>
<dbReference type="PROSITE" id="PS51864">
    <property type="entry name" value="ASTACIN"/>
    <property type="match status" value="1"/>
</dbReference>
<evidence type="ECO:0000256" key="7">
    <source>
        <dbReference type="ARBA" id="ARBA00022801"/>
    </source>
</evidence>
<dbReference type="EMBL" id="JAUCMV010000003">
    <property type="protein sequence ID" value="KAK0413001.1"/>
    <property type="molecule type" value="Genomic_DNA"/>
</dbReference>
<dbReference type="AlphaFoldDB" id="A0AA39HVV9"/>
<evidence type="ECO:0000256" key="6">
    <source>
        <dbReference type="ARBA" id="ARBA00022729"/>
    </source>
</evidence>
<dbReference type="PRINTS" id="PR00480">
    <property type="entry name" value="ASTACIN"/>
</dbReference>
<keyword evidence="19" id="KW-1185">Reference proteome</keyword>
<evidence type="ECO:0000256" key="1">
    <source>
        <dbReference type="ARBA" id="ARBA00004613"/>
    </source>
</evidence>
<keyword evidence="7 14" id="KW-0378">Hydrolase</keyword>
<dbReference type="InterPro" id="IPR006026">
    <property type="entry name" value="Peptidase_Metallo"/>
</dbReference>
<dbReference type="PIRSF" id="PIRSF036365">
    <property type="entry name" value="Astacin_nematoda"/>
    <property type="match status" value="1"/>
</dbReference>
<dbReference type="Proteomes" id="UP001175271">
    <property type="component" value="Unassembled WGS sequence"/>
</dbReference>
<comment type="cofactor">
    <cofactor evidence="14 15">
        <name>Zn(2+)</name>
        <dbReference type="ChEBI" id="CHEBI:29105"/>
    </cofactor>
    <text evidence="14 15">Binds 1 zinc ion per subunit.</text>
</comment>
<reference evidence="18" key="1">
    <citation type="submission" date="2023-06" db="EMBL/GenBank/DDBJ databases">
        <title>Genomic analysis of the entomopathogenic nematode Steinernema hermaphroditum.</title>
        <authorList>
            <person name="Schwarz E.M."/>
            <person name="Heppert J.K."/>
            <person name="Baniya A."/>
            <person name="Schwartz H.T."/>
            <person name="Tan C.-H."/>
            <person name="Antoshechkin I."/>
            <person name="Sternberg P.W."/>
            <person name="Goodrich-Blair H."/>
            <person name="Dillman A.R."/>
        </authorList>
    </citation>
    <scope>NUCLEOTIDE SEQUENCE</scope>
    <source>
        <strain evidence="18">PS9179</strain>
        <tissue evidence="18">Whole animal</tissue>
    </source>
</reference>
<dbReference type="InterPro" id="IPR000742">
    <property type="entry name" value="EGF"/>
</dbReference>